<evidence type="ECO:0000313" key="2">
    <source>
        <dbReference type="Proteomes" id="UP000050398"/>
    </source>
</evidence>
<protein>
    <submittedName>
        <fullName evidence="1">Nucleotidyltransferase</fullName>
    </submittedName>
</protein>
<keyword evidence="1" id="KW-0808">Transferase</keyword>
<gene>
    <name evidence="1" type="ORF">AM506_16360</name>
</gene>
<dbReference type="OrthoDB" id="2351665at2"/>
<accession>A0A0P6WDV8</accession>
<evidence type="ECO:0000313" key="1">
    <source>
        <dbReference type="EMBL" id="KPL58432.1"/>
    </source>
</evidence>
<dbReference type="Proteomes" id="UP000050398">
    <property type="component" value="Unassembled WGS sequence"/>
</dbReference>
<comment type="caution">
    <text evidence="1">The sequence shown here is derived from an EMBL/GenBank/DDBJ whole genome shotgun (WGS) entry which is preliminary data.</text>
</comment>
<name>A0A0P6WDV8_9BACI</name>
<dbReference type="PATRIC" id="fig|218284.4.peg.1473"/>
<reference evidence="1 2" key="1">
    <citation type="submission" date="2015-08" db="EMBL/GenBank/DDBJ databases">
        <title>Draft Genome Sequence of Bacillus vietnamensis UCD-SED5.</title>
        <authorList>
            <person name="Lee R.D."/>
            <person name="Jospin G."/>
            <person name="Lang J.M."/>
            <person name="Coil D.A."/>
            <person name="Eisen J.A."/>
        </authorList>
    </citation>
    <scope>NUCLEOTIDE SEQUENCE [LARGE SCALE GENOMIC DNA]</scope>
    <source>
        <strain evidence="1 2">UCD-SED5</strain>
    </source>
</reference>
<dbReference type="GO" id="GO:0016740">
    <property type="term" value="F:transferase activity"/>
    <property type="evidence" value="ECO:0007669"/>
    <property type="project" value="UniProtKB-KW"/>
</dbReference>
<organism evidence="1 2">
    <name type="scientific">Rossellomorea vietnamensis</name>
    <dbReference type="NCBI Taxonomy" id="218284"/>
    <lineage>
        <taxon>Bacteria</taxon>
        <taxon>Bacillati</taxon>
        <taxon>Bacillota</taxon>
        <taxon>Bacilli</taxon>
        <taxon>Bacillales</taxon>
        <taxon>Bacillaceae</taxon>
        <taxon>Rossellomorea</taxon>
    </lineage>
</organism>
<dbReference type="RefSeq" id="WP_060673552.1">
    <property type="nucleotide sequence ID" value="NZ_LIXZ01000015.1"/>
</dbReference>
<sequence>MTKIKEIGRFCPMDANGYLINDSRVEKIGPVFLKVVEEVIVWYQTHLKEDLHSIYIRGSVPRGLEIEGVSDLDTIAITNRRIKDLDLNWVEKAEQEVNKRFPCINGVEFSFYEKEDILNTEAFSIMPFMIKTHSVCVYGEDVKAHLPDYKADTSLGNEHLVNVAKQIELAKEDLNGNDDREDIADCCVWIMKIIVRAGLALVINEEKTYTRDLYPAYKLFSKHYPEKESEMKQAVEYAINPVDDPIEILDFLGRMGEWMIQESERWLEVHNPRKARNLKC</sequence>
<dbReference type="EMBL" id="LIXZ01000015">
    <property type="protein sequence ID" value="KPL58432.1"/>
    <property type="molecule type" value="Genomic_DNA"/>
</dbReference>
<proteinExistence type="predicted"/>
<dbReference type="AlphaFoldDB" id="A0A0P6WDV8"/>